<proteinExistence type="predicted"/>
<name>A0ABR1H0N6_9HYPO</name>
<organism evidence="2 3">
    <name type="scientific">Neonectria punicea</name>
    <dbReference type="NCBI Taxonomy" id="979145"/>
    <lineage>
        <taxon>Eukaryota</taxon>
        <taxon>Fungi</taxon>
        <taxon>Dikarya</taxon>
        <taxon>Ascomycota</taxon>
        <taxon>Pezizomycotina</taxon>
        <taxon>Sordariomycetes</taxon>
        <taxon>Hypocreomycetidae</taxon>
        <taxon>Hypocreales</taxon>
        <taxon>Nectriaceae</taxon>
        <taxon>Neonectria</taxon>
    </lineage>
</organism>
<dbReference type="Proteomes" id="UP001498476">
    <property type="component" value="Unassembled WGS sequence"/>
</dbReference>
<keyword evidence="3" id="KW-1185">Reference proteome</keyword>
<dbReference type="EMBL" id="JAZAVJ010000100">
    <property type="protein sequence ID" value="KAK7414547.1"/>
    <property type="molecule type" value="Genomic_DNA"/>
</dbReference>
<accession>A0ABR1H0N6</accession>
<sequence length="216" mass="25564">MCRKRSQRDLDRLLSIFLNVNDATQDQIELYEIEAVRLELFDRLGMTHTCCDAFEANHSSRPVQERKCEEFLNFLVNLFIQYRLQERSVGKEMRQRWWTFLSPFIEEMPLRLRCLSFNPRPRYTRKDEGDDDDEGEEEEEEDDEYDEHDEDQEDEASDNDDMEEENGDEGGVWESGDEDCSDSAWETEEDDSEDERIATVKRGIQKGLVALGYDIM</sequence>
<comment type="caution">
    <text evidence="2">The sequence shown here is derived from an EMBL/GenBank/DDBJ whole genome shotgun (WGS) entry which is preliminary data.</text>
</comment>
<evidence type="ECO:0000256" key="1">
    <source>
        <dbReference type="SAM" id="MobiDB-lite"/>
    </source>
</evidence>
<feature type="region of interest" description="Disordered" evidence="1">
    <location>
        <begin position="123"/>
        <end position="198"/>
    </location>
</feature>
<evidence type="ECO:0000313" key="3">
    <source>
        <dbReference type="Proteomes" id="UP001498476"/>
    </source>
</evidence>
<feature type="compositionally biased region" description="Acidic residues" evidence="1">
    <location>
        <begin position="129"/>
        <end position="168"/>
    </location>
</feature>
<reference evidence="2 3" key="1">
    <citation type="journal article" date="2025" name="Microbiol. Resour. Announc.">
        <title>Draft genome sequences for Neonectria magnoliae and Neonectria punicea, canker pathogens of Liriodendron tulipifera and Acer saccharum in West Virginia.</title>
        <authorList>
            <person name="Petronek H.M."/>
            <person name="Kasson M.T."/>
            <person name="Metheny A.M."/>
            <person name="Stauder C.M."/>
            <person name="Lovett B."/>
            <person name="Lynch S.C."/>
            <person name="Garnas J.R."/>
            <person name="Kasson L.R."/>
            <person name="Stajich J.E."/>
        </authorList>
    </citation>
    <scope>NUCLEOTIDE SEQUENCE [LARGE SCALE GENOMIC DNA]</scope>
    <source>
        <strain evidence="2 3">NRRL 64653</strain>
    </source>
</reference>
<evidence type="ECO:0000313" key="2">
    <source>
        <dbReference type="EMBL" id="KAK7414547.1"/>
    </source>
</evidence>
<feature type="compositionally biased region" description="Acidic residues" evidence="1">
    <location>
        <begin position="175"/>
        <end position="194"/>
    </location>
</feature>
<protein>
    <submittedName>
        <fullName evidence="2">Uncharacterized protein</fullName>
    </submittedName>
</protein>
<gene>
    <name evidence="2" type="ORF">QQX98_006574</name>
</gene>